<dbReference type="GO" id="GO:0005524">
    <property type="term" value="F:ATP binding"/>
    <property type="evidence" value="ECO:0007669"/>
    <property type="project" value="InterPro"/>
</dbReference>
<dbReference type="GO" id="GO:0003877">
    <property type="term" value="F:ATP:ADP adenylyltransferase activity"/>
    <property type="evidence" value="ECO:0007669"/>
    <property type="project" value="InterPro"/>
</dbReference>
<dbReference type="Pfam" id="PF09830">
    <property type="entry name" value="ATP_transf"/>
    <property type="match status" value="1"/>
</dbReference>
<dbReference type="InterPro" id="IPR036265">
    <property type="entry name" value="HIT-like_sf"/>
</dbReference>
<keyword evidence="4" id="KW-1185">Reference proteome</keyword>
<protein>
    <submittedName>
        <fullName evidence="3">Uncharacterized protein</fullName>
    </submittedName>
</protein>
<name>A0A6A6THD4_9PLEO</name>
<evidence type="ECO:0000313" key="4">
    <source>
        <dbReference type="Proteomes" id="UP000799324"/>
    </source>
</evidence>
<proteinExistence type="predicted"/>
<dbReference type="SUPFAM" id="SSF54197">
    <property type="entry name" value="HIT-like"/>
    <property type="match status" value="1"/>
</dbReference>
<accession>A0A6A6THD4</accession>
<reference evidence="3" key="1">
    <citation type="journal article" date="2020" name="Stud. Mycol.">
        <title>101 Dothideomycetes genomes: a test case for predicting lifestyles and emergence of pathogens.</title>
        <authorList>
            <person name="Haridas S."/>
            <person name="Albert R."/>
            <person name="Binder M."/>
            <person name="Bloem J."/>
            <person name="Labutti K."/>
            <person name="Salamov A."/>
            <person name="Andreopoulos B."/>
            <person name="Baker S."/>
            <person name="Barry K."/>
            <person name="Bills G."/>
            <person name="Bluhm B."/>
            <person name="Cannon C."/>
            <person name="Castanera R."/>
            <person name="Culley D."/>
            <person name="Daum C."/>
            <person name="Ezra D."/>
            <person name="Gonzalez J."/>
            <person name="Henrissat B."/>
            <person name="Kuo A."/>
            <person name="Liang C."/>
            <person name="Lipzen A."/>
            <person name="Lutzoni F."/>
            <person name="Magnuson J."/>
            <person name="Mondo S."/>
            <person name="Nolan M."/>
            <person name="Ohm R."/>
            <person name="Pangilinan J."/>
            <person name="Park H.-J."/>
            <person name="Ramirez L."/>
            <person name="Alfaro M."/>
            <person name="Sun H."/>
            <person name="Tritt A."/>
            <person name="Yoshinaga Y."/>
            <person name="Zwiers L.-H."/>
            <person name="Turgeon B."/>
            <person name="Goodwin S."/>
            <person name="Spatafora J."/>
            <person name="Crous P."/>
            <person name="Grigoriev I."/>
        </authorList>
    </citation>
    <scope>NUCLEOTIDE SEQUENCE</scope>
    <source>
        <strain evidence="3">CBS 122681</strain>
    </source>
</reference>
<dbReference type="InterPro" id="IPR019200">
    <property type="entry name" value="ATP_adenylylTrfase_C"/>
</dbReference>
<feature type="non-terminal residue" evidence="3">
    <location>
        <position position="1"/>
    </location>
</feature>
<feature type="domain" description="ATP adenylyltransferase C-terminal" evidence="1">
    <location>
        <begin position="179"/>
        <end position="284"/>
    </location>
</feature>
<dbReference type="EMBL" id="MU004307">
    <property type="protein sequence ID" value="KAF2659405.1"/>
    <property type="molecule type" value="Genomic_DNA"/>
</dbReference>
<dbReference type="Pfam" id="PF19327">
    <property type="entry name" value="Ap4A_phos_N"/>
    <property type="match status" value="1"/>
</dbReference>
<sequence length="284" mass="31866">RVSQSKILSSFDTLVSQDKIIYDSNQTPTPYSSPSPFHALFIITSTFQQKPSKPSDSLAAEEQEDLAPGSDINIAGLEITDVGERHVLAFNKFPSFRPHLLLLTEDGHVRQQEDLSQADVGALWDRQWVGIFNCGKEGGCSRVHKHMQIFPLPDRKARDKWTLFPSTDPDAAASKDIRVPFRYFIYRFARDRSRDGDSSEAYQAYVKMLRDSREVLGLGGDQYCPHNVVMTRDWMVVIPRRRGQVGGLGVNAASMMGLATVKDEEEFGKWKSAGVERVLEEAGV</sequence>
<organism evidence="3 4">
    <name type="scientific">Lophiostoma macrostomum CBS 122681</name>
    <dbReference type="NCBI Taxonomy" id="1314788"/>
    <lineage>
        <taxon>Eukaryota</taxon>
        <taxon>Fungi</taxon>
        <taxon>Dikarya</taxon>
        <taxon>Ascomycota</taxon>
        <taxon>Pezizomycotina</taxon>
        <taxon>Dothideomycetes</taxon>
        <taxon>Pleosporomycetidae</taxon>
        <taxon>Pleosporales</taxon>
        <taxon>Lophiostomataceae</taxon>
        <taxon>Lophiostoma</taxon>
    </lineage>
</organism>
<dbReference type="InterPro" id="IPR009163">
    <property type="entry name" value="Ap4A_phos1/2"/>
</dbReference>
<evidence type="ECO:0000259" key="1">
    <source>
        <dbReference type="Pfam" id="PF09830"/>
    </source>
</evidence>
<dbReference type="Proteomes" id="UP000799324">
    <property type="component" value="Unassembled WGS sequence"/>
</dbReference>
<dbReference type="Gene3D" id="3.30.428.70">
    <property type="match status" value="1"/>
</dbReference>
<dbReference type="OrthoDB" id="10267950at2759"/>
<feature type="non-terminal residue" evidence="3">
    <location>
        <position position="284"/>
    </location>
</feature>
<evidence type="ECO:0000259" key="2">
    <source>
        <dbReference type="Pfam" id="PF19327"/>
    </source>
</evidence>
<gene>
    <name evidence="3" type="ORF">K491DRAFT_583047</name>
</gene>
<dbReference type="GO" id="GO:0009117">
    <property type="term" value="P:nucleotide metabolic process"/>
    <property type="evidence" value="ECO:0007669"/>
    <property type="project" value="InterPro"/>
</dbReference>
<dbReference type="InterPro" id="IPR043171">
    <property type="entry name" value="Ap4A_phos1/2-like"/>
</dbReference>
<evidence type="ECO:0000313" key="3">
    <source>
        <dbReference type="EMBL" id="KAF2659405.1"/>
    </source>
</evidence>
<dbReference type="PANTHER" id="PTHR38420">
    <property type="entry name" value="AP-4-A PHOSPHORYLASE II"/>
    <property type="match status" value="1"/>
</dbReference>
<dbReference type="PANTHER" id="PTHR38420:SF1">
    <property type="entry name" value="PUTATIVE (AFU_ORTHOLOGUE AFUA_5G14690)-RELATED"/>
    <property type="match status" value="1"/>
</dbReference>
<dbReference type="AlphaFoldDB" id="A0A6A6THD4"/>
<dbReference type="InterPro" id="IPR045759">
    <property type="entry name" value="Ap4A_phos1/2_N"/>
</dbReference>
<feature type="domain" description="Ap4A phosphorylase 1/2 N-terminal" evidence="2">
    <location>
        <begin position="77"/>
        <end position="157"/>
    </location>
</feature>